<dbReference type="RefSeq" id="WP_087439072.1">
    <property type="nucleotide sequence ID" value="NZ_CP021416.1"/>
</dbReference>
<dbReference type="AlphaFoldDB" id="A0A1Y0HPJ5"/>
<gene>
    <name evidence="1" type="ORF">Sdiek1_2135</name>
</gene>
<dbReference type="KEGG" id="suls:Sdiek1_2135"/>
<evidence type="ECO:0000313" key="2">
    <source>
        <dbReference type="Proteomes" id="UP000196005"/>
    </source>
</evidence>
<sequence>MFKQISLLSLLVVGLNADNINMQNTGTITNYGTVNNIQNNDSEKAKFDSKIVKLAQSVGSNPNSDDRDTFIGVLEGAKNANQYNISAKEKSEKCIEHSVGLNFLKINVKLARHECEKIFLN</sequence>
<dbReference type="EMBL" id="CP021416">
    <property type="protein sequence ID" value="ARU49294.1"/>
    <property type="molecule type" value="Genomic_DNA"/>
</dbReference>
<accession>A0A1Y0HPJ5</accession>
<organism evidence="1 2">
    <name type="scientific">Sulfurospirillum diekertiae</name>
    <dbReference type="NCBI Taxonomy" id="1854492"/>
    <lineage>
        <taxon>Bacteria</taxon>
        <taxon>Pseudomonadati</taxon>
        <taxon>Campylobacterota</taxon>
        <taxon>Epsilonproteobacteria</taxon>
        <taxon>Campylobacterales</taxon>
        <taxon>Sulfurospirillaceae</taxon>
        <taxon>Sulfurospirillum</taxon>
    </lineage>
</organism>
<evidence type="ECO:0000313" key="1">
    <source>
        <dbReference type="EMBL" id="ARU49294.1"/>
    </source>
</evidence>
<name>A0A1Y0HPJ5_9BACT</name>
<proteinExistence type="predicted"/>
<keyword evidence="2" id="KW-1185">Reference proteome</keyword>
<protein>
    <submittedName>
        <fullName evidence="1">Uncharacterized protein</fullName>
    </submittedName>
</protein>
<reference evidence="2" key="1">
    <citation type="submission" date="2017-05" db="EMBL/GenBank/DDBJ databases">
        <title>Dechlorination kinetics govern the competition between two new strains of the genus Sulfurospirillum.</title>
        <authorList>
            <person name="Buttet G.F."/>
            <person name="Murray A.M."/>
            <person name="Goris T."/>
            <person name="Burion M."/>
            <person name="Lin B."/>
            <person name="Rolle M."/>
            <person name="Maillard J."/>
        </authorList>
    </citation>
    <scope>NUCLEOTIDE SEQUENCE [LARGE SCALE GENOMIC DNA]</scope>
    <source>
        <strain evidence="2">SL2-1</strain>
    </source>
</reference>
<dbReference type="Proteomes" id="UP000196005">
    <property type="component" value="Chromosome"/>
</dbReference>